<proteinExistence type="inferred from homology"/>
<protein>
    <recommendedName>
        <fullName evidence="9">Acid phosphatase</fullName>
    </recommendedName>
</protein>
<evidence type="ECO:0000256" key="1">
    <source>
        <dbReference type="ARBA" id="ARBA00002410"/>
    </source>
</evidence>
<dbReference type="InterPro" id="IPR005519">
    <property type="entry name" value="Acid_phosphat_B-like"/>
</dbReference>
<dbReference type="InterPro" id="IPR010028">
    <property type="entry name" value="Acid_phosphatase_pln"/>
</dbReference>
<dbReference type="Gene3D" id="3.40.50.1000">
    <property type="entry name" value="HAD superfamily/HAD-like"/>
    <property type="match status" value="1"/>
</dbReference>
<organism evidence="7 8">
    <name type="scientific">Lupinus luteus</name>
    <name type="common">European yellow lupine</name>
    <dbReference type="NCBI Taxonomy" id="3873"/>
    <lineage>
        <taxon>Eukaryota</taxon>
        <taxon>Viridiplantae</taxon>
        <taxon>Streptophyta</taxon>
        <taxon>Embryophyta</taxon>
        <taxon>Tracheophyta</taxon>
        <taxon>Spermatophyta</taxon>
        <taxon>Magnoliopsida</taxon>
        <taxon>eudicotyledons</taxon>
        <taxon>Gunneridae</taxon>
        <taxon>Pentapetalae</taxon>
        <taxon>rosids</taxon>
        <taxon>fabids</taxon>
        <taxon>Fabales</taxon>
        <taxon>Fabaceae</taxon>
        <taxon>Papilionoideae</taxon>
        <taxon>50 kb inversion clade</taxon>
        <taxon>genistoids sensu lato</taxon>
        <taxon>core genistoids</taxon>
        <taxon>Genisteae</taxon>
        <taxon>Lupinus</taxon>
    </lineage>
</organism>
<dbReference type="InterPro" id="IPR023214">
    <property type="entry name" value="HAD_sf"/>
</dbReference>
<evidence type="ECO:0000256" key="4">
    <source>
        <dbReference type="ARBA" id="ARBA00023180"/>
    </source>
</evidence>
<dbReference type="GO" id="GO:0045735">
    <property type="term" value="F:nutrient reservoir activity"/>
    <property type="evidence" value="ECO:0007669"/>
    <property type="project" value="UniProtKB-UniRule"/>
</dbReference>
<sequence>MKTIVLLFILATTIATSHGLDLDHGKENKIVPRELKAFSSAHYERDIRCSSWRLGVETNNIIRFKTVPAKCKDYIRNYFLGDQSRADTKAVLSEAYSYAKSLDIIKGANYTWVFDIDETLLSNIEYYADRGFGTIPHNATDFNKWIEKGKLPALPHSLKLYNKLLALDIKIAIITERPETQHKITVKNLWNVGYRKYAKIIFKDTKKEIYKGKTTLVYKLAERKKLEKEGFKIIGNIGDQWSDILGTSTAVRSFKLPNPLFYVA</sequence>
<accession>A0AAV1XXR5</accession>
<dbReference type="SUPFAM" id="SSF56784">
    <property type="entry name" value="HAD-like"/>
    <property type="match status" value="1"/>
</dbReference>
<dbReference type="EMBL" id="CAXHTB010000019">
    <property type="protein sequence ID" value="CAL0326033.1"/>
    <property type="molecule type" value="Genomic_DNA"/>
</dbReference>
<comment type="function">
    <text evidence="1 5">May function as somatic storage protein during early seedling development.</text>
</comment>
<gene>
    <name evidence="7" type="ORF">LLUT_LOCUS27093</name>
</gene>
<keyword evidence="2 6" id="KW-0732">Signal</keyword>
<keyword evidence="3 5" id="KW-0758">Storage protein</keyword>
<dbReference type="InterPro" id="IPR036412">
    <property type="entry name" value="HAD-like_sf"/>
</dbReference>
<dbReference type="AlphaFoldDB" id="A0AAV1XXR5"/>
<evidence type="ECO:0000256" key="2">
    <source>
        <dbReference type="ARBA" id="ARBA00022729"/>
    </source>
</evidence>
<dbReference type="PIRSF" id="PIRSF002674">
    <property type="entry name" value="VSP"/>
    <property type="match status" value="1"/>
</dbReference>
<feature type="signal peptide" evidence="6">
    <location>
        <begin position="1"/>
        <end position="19"/>
    </location>
</feature>
<feature type="chain" id="PRO_5043774321" description="Acid phosphatase" evidence="6">
    <location>
        <begin position="20"/>
        <end position="264"/>
    </location>
</feature>
<evidence type="ECO:0000313" key="7">
    <source>
        <dbReference type="EMBL" id="CAL0326033.1"/>
    </source>
</evidence>
<evidence type="ECO:0000313" key="8">
    <source>
        <dbReference type="Proteomes" id="UP001497480"/>
    </source>
</evidence>
<keyword evidence="4" id="KW-0325">Glycoprotein</keyword>
<evidence type="ECO:0000256" key="6">
    <source>
        <dbReference type="SAM" id="SignalP"/>
    </source>
</evidence>
<dbReference type="PANTHER" id="PTHR31284:SF19">
    <property type="entry name" value="VEGETATIVE STORAGE PROTEIN 1-RELATED"/>
    <property type="match status" value="1"/>
</dbReference>
<dbReference type="GO" id="GO:0003993">
    <property type="term" value="F:acid phosphatase activity"/>
    <property type="evidence" value="ECO:0007669"/>
    <property type="project" value="InterPro"/>
</dbReference>
<evidence type="ECO:0000256" key="3">
    <source>
        <dbReference type="ARBA" id="ARBA00022761"/>
    </source>
</evidence>
<evidence type="ECO:0008006" key="9">
    <source>
        <dbReference type="Google" id="ProtNLM"/>
    </source>
</evidence>
<dbReference type="InterPro" id="IPR014403">
    <property type="entry name" value="APS1/VSP"/>
</dbReference>
<dbReference type="Proteomes" id="UP001497480">
    <property type="component" value="Unassembled WGS sequence"/>
</dbReference>
<dbReference type="NCBIfam" id="TIGR01675">
    <property type="entry name" value="plant-AP"/>
    <property type="match status" value="1"/>
</dbReference>
<dbReference type="Pfam" id="PF03767">
    <property type="entry name" value="Acid_phosphat_B"/>
    <property type="match status" value="1"/>
</dbReference>
<dbReference type="PANTHER" id="PTHR31284">
    <property type="entry name" value="ACID PHOSPHATASE-LIKE PROTEIN"/>
    <property type="match status" value="1"/>
</dbReference>
<comment type="caution">
    <text evidence="7">The sequence shown here is derived from an EMBL/GenBank/DDBJ whole genome shotgun (WGS) entry which is preliminary data.</text>
</comment>
<keyword evidence="8" id="KW-1185">Reference proteome</keyword>
<name>A0AAV1XXR5_LUPLU</name>
<comment type="similarity">
    <text evidence="5">Belongs to the APS1/VSP family.</text>
</comment>
<reference evidence="7 8" key="1">
    <citation type="submission" date="2024-03" db="EMBL/GenBank/DDBJ databases">
        <authorList>
            <person name="Martinez-Hernandez J."/>
        </authorList>
    </citation>
    <scope>NUCLEOTIDE SEQUENCE [LARGE SCALE GENOMIC DNA]</scope>
</reference>
<evidence type="ECO:0000256" key="5">
    <source>
        <dbReference type="PIRNR" id="PIRNR002674"/>
    </source>
</evidence>